<reference evidence="4" key="1">
    <citation type="journal article" date="2019" name="Int. J. Syst. Evol. Microbiol.">
        <title>The Global Catalogue of Microorganisms (GCM) 10K type strain sequencing project: providing services to taxonomists for standard genome sequencing and annotation.</title>
        <authorList>
            <consortium name="The Broad Institute Genomics Platform"/>
            <consortium name="The Broad Institute Genome Sequencing Center for Infectious Disease"/>
            <person name="Wu L."/>
            <person name="Ma J."/>
        </authorList>
    </citation>
    <scope>NUCLEOTIDE SEQUENCE [LARGE SCALE GENOMIC DNA]</scope>
    <source>
        <strain evidence="4">CGMCC 4.7177</strain>
    </source>
</reference>
<dbReference type="Gene3D" id="2.60.120.10">
    <property type="entry name" value="Jelly Rolls"/>
    <property type="match status" value="1"/>
</dbReference>
<evidence type="ECO:0000313" key="4">
    <source>
        <dbReference type="Proteomes" id="UP001597218"/>
    </source>
</evidence>
<gene>
    <name evidence="3" type="ORF">ACFSFY_14130</name>
</gene>
<dbReference type="InterPro" id="IPR014710">
    <property type="entry name" value="RmlC-like_jellyroll"/>
</dbReference>
<comment type="caution">
    <text evidence="3">The sequence shown here is derived from an EMBL/GenBank/DDBJ whole genome shotgun (WGS) entry which is preliminary data.</text>
</comment>
<accession>A0ABW4SIB8</accession>
<dbReference type="EMBL" id="JBHUGI010000034">
    <property type="protein sequence ID" value="MFD1929176.1"/>
    <property type="molecule type" value="Genomic_DNA"/>
</dbReference>
<evidence type="ECO:0000256" key="1">
    <source>
        <dbReference type="SAM" id="MobiDB-lite"/>
    </source>
</evidence>
<keyword evidence="4" id="KW-1185">Reference proteome</keyword>
<dbReference type="InterPro" id="IPR011051">
    <property type="entry name" value="RmlC_Cupin_sf"/>
</dbReference>
<dbReference type="Pfam" id="PF07883">
    <property type="entry name" value="Cupin_2"/>
    <property type="match status" value="1"/>
</dbReference>
<dbReference type="CDD" id="cd02209">
    <property type="entry name" value="cupin_XRE_C"/>
    <property type="match status" value="1"/>
</dbReference>
<feature type="domain" description="Cupin type-2" evidence="2">
    <location>
        <begin position="45"/>
        <end position="108"/>
    </location>
</feature>
<name>A0ABW4SIB8_9BACL</name>
<organism evidence="3 4">
    <name type="scientific">Sporosarcina siberiensis</name>
    <dbReference type="NCBI Taxonomy" id="1365606"/>
    <lineage>
        <taxon>Bacteria</taxon>
        <taxon>Bacillati</taxon>
        <taxon>Bacillota</taxon>
        <taxon>Bacilli</taxon>
        <taxon>Bacillales</taxon>
        <taxon>Caryophanaceae</taxon>
        <taxon>Sporosarcina</taxon>
    </lineage>
</organism>
<feature type="region of interest" description="Disordered" evidence="1">
    <location>
        <begin position="1"/>
        <end position="23"/>
    </location>
</feature>
<sequence length="113" mass="12770">MEKQDENSMKLLVSRGDAPSVPDRAAKGAVSRWLQTDSVRMRLITFPPGYEGDHVCYKGHSIYVISGLYKMDLGDSQLEWREGDAFIIPDDVPHRSFNPGESEAKIIMFDNHT</sequence>
<dbReference type="InterPro" id="IPR013096">
    <property type="entry name" value="Cupin_2"/>
</dbReference>
<evidence type="ECO:0000259" key="2">
    <source>
        <dbReference type="Pfam" id="PF07883"/>
    </source>
</evidence>
<dbReference type="SUPFAM" id="SSF51182">
    <property type="entry name" value="RmlC-like cupins"/>
    <property type="match status" value="1"/>
</dbReference>
<evidence type="ECO:0000313" key="3">
    <source>
        <dbReference type="EMBL" id="MFD1929176.1"/>
    </source>
</evidence>
<protein>
    <submittedName>
        <fullName evidence="3">Cupin domain-containing protein</fullName>
    </submittedName>
</protein>
<proteinExistence type="predicted"/>
<dbReference type="RefSeq" id="WP_381539107.1">
    <property type="nucleotide sequence ID" value="NZ_JBHUGI010000034.1"/>
</dbReference>
<dbReference type="Proteomes" id="UP001597218">
    <property type="component" value="Unassembled WGS sequence"/>
</dbReference>